<protein>
    <submittedName>
        <fullName evidence="1">Uncharacterized protein</fullName>
    </submittedName>
</protein>
<keyword evidence="2" id="KW-1185">Reference proteome</keyword>
<dbReference type="HOGENOM" id="CLU_2353604_0_0_11"/>
<name>E2SE22_9ACTN</name>
<comment type="caution">
    <text evidence="1">The sequence shown here is derived from an EMBL/GenBank/DDBJ whole genome shotgun (WGS) entry which is preliminary data.</text>
</comment>
<sequence length="96" mass="10067">MRVYLGLDAAALDRLAAGEPVLAEQFVPASEDEEDELAALEVAAEHGEVAVAAEVDAEDDPVLLARVAAFHVDLDGSGHLAWYAADEIVAVRALLS</sequence>
<dbReference type="OrthoDB" id="3748594at2"/>
<evidence type="ECO:0000313" key="1">
    <source>
        <dbReference type="EMBL" id="EFQ82749.1"/>
    </source>
</evidence>
<dbReference type="eggNOG" id="ENOG50347JY">
    <property type="taxonomic scope" value="Bacteria"/>
</dbReference>
<dbReference type="RefSeq" id="WP_007077050.1">
    <property type="nucleotide sequence ID" value="NZ_CM001024.1"/>
</dbReference>
<dbReference type="AlphaFoldDB" id="E2SE22"/>
<gene>
    <name evidence="1" type="ORF">HMPREF0063_11958</name>
</gene>
<organism evidence="1 2">
    <name type="scientific">Aeromicrobium marinum DSM 15272</name>
    <dbReference type="NCBI Taxonomy" id="585531"/>
    <lineage>
        <taxon>Bacteria</taxon>
        <taxon>Bacillati</taxon>
        <taxon>Actinomycetota</taxon>
        <taxon>Actinomycetes</taxon>
        <taxon>Propionibacteriales</taxon>
        <taxon>Nocardioidaceae</taxon>
        <taxon>Aeromicrobium</taxon>
    </lineage>
</organism>
<proteinExistence type="predicted"/>
<dbReference type="STRING" id="585531.HMPREF0063_11958"/>
<dbReference type="Proteomes" id="UP000003111">
    <property type="component" value="Unassembled WGS sequence"/>
</dbReference>
<reference evidence="1" key="1">
    <citation type="submission" date="2010-08" db="EMBL/GenBank/DDBJ databases">
        <authorList>
            <person name="Muzny D."/>
            <person name="Qin X."/>
            <person name="Buhay C."/>
            <person name="Dugan-Rocha S."/>
            <person name="Ding Y."/>
            <person name="Chen G."/>
            <person name="Hawes A."/>
            <person name="Holder M."/>
            <person name="Jhangiani S."/>
            <person name="Johnson A."/>
            <person name="Khan Z."/>
            <person name="Li Z."/>
            <person name="Liu W."/>
            <person name="Liu X."/>
            <person name="Perez L."/>
            <person name="Shen H."/>
            <person name="Wang Q."/>
            <person name="Watt J."/>
            <person name="Xi L."/>
            <person name="Xin Y."/>
            <person name="Zhou J."/>
            <person name="Deng J."/>
            <person name="Jiang H."/>
            <person name="Liu Y."/>
            <person name="Qu J."/>
            <person name="Song X.-Z."/>
            <person name="Zhang L."/>
            <person name="Villasana D."/>
            <person name="Johnson A."/>
            <person name="Liu J."/>
            <person name="Liyanage D."/>
            <person name="Lorensuhewa L."/>
            <person name="Robinson T."/>
            <person name="Song A."/>
            <person name="Song B.-B."/>
            <person name="Dinh H."/>
            <person name="Thornton R."/>
            <person name="Coyle M."/>
            <person name="Francisco L."/>
            <person name="Jackson L."/>
            <person name="Javaid M."/>
            <person name="Korchina V."/>
            <person name="Kovar C."/>
            <person name="Mata R."/>
            <person name="Mathew T."/>
            <person name="Ngo R."/>
            <person name="Nguyen L."/>
            <person name="Nguyen N."/>
            <person name="Okwuonu G."/>
            <person name="Ongeri F."/>
            <person name="Pham C."/>
            <person name="Simmons D."/>
            <person name="Wilczek-Boney K."/>
            <person name="Hale W."/>
            <person name="Jakkamsetti A."/>
            <person name="Pham P."/>
            <person name="Ruth R."/>
            <person name="San Lucas F."/>
            <person name="Warren J."/>
            <person name="Zhang J."/>
            <person name="Zhao Z."/>
            <person name="Zhou C."/>
            <person name="Zhu D."/>
            <person name="Lee S."/>
            <person name="Bess C."/>
            <person name="Blankenburg K."/>
            <person name="Forbes L."/>
            <person name="Fu Q."/>
            <person name="Gubbala S."/>
            <person name="Hirani K."/>
            <person name="Jayaseelan J.C."/>
            <person name="Lara F."/>
            <person name="Munidasa M."/>
            <person name="Palculict T."/>
            <person name="Patil S."/>
            <person name="Pu L.-L."/>
            <person name="Saada N."/>
            <person name="Tang L."/>
            <person name="Weissenberger G."/>
            <person name="Zhu Y."/>
            <person name="Hemphill L."/>
            <person name="Shang Y."/>
            <person name="Youmans B."/>
            <person name="Ayvaz T."/>
            <person name="Ross M."/>
            <person name="Santibanez J."/>
            <person name="Aqrawi P."/>
            <person name="Gross S."/>
            <person name="Joshi V."/>
            <person name="Fowler G."/>
            <person name="Nazareth L."/>
            <person name="Reid J."/>
            <person name="Worley K."/>
            <person name="Petrosino J."/>
            <person name="Highlander S."/>
            <person name="Gibbs R."/>
        </authorList>
    </citation>
    <scope>NUCLEOTIDE SEQUENCE [LARGE SCALE GENOMIC DNA]</scope>
    <source>
        <strain evidence="1">DSM 15272</strain>
    </source>
</reference>
<evidence type="ECO:0000313" key="2">
    <source>
        <dbReference type="Proteomes" id="UP000003111"/>
    </source>
</evidence>
<dbReference type="EMBL" id="ACLF03000006">
    <property type="protein sequence ID" value="EFQ82749.1"/>
    <property type="molecule type" value="Genomic_DNA"/>
</dbReference>
<accession>E2SE22</accession>